<keyword evidence="2" id="KW-1185">Reference proteome</keyword>
<organism evidence="1 2">
    <name type="scientific">Actinomycetospora endophytica</name>
    <dbReference type="NCBI Taxonomy" id="2291215"/>
    <lineage>
        <taxon>Bacteria</taxon>
        <taxon>Bacillati</taxon>
        <taxon>Actinomycetota</taxon>
        <taxon>Actinomycetes</taxon>
        <taxon>Pseudonocardiales</taxon>
        <taxon>Pseudonocardiaceae</taxon>
        <taxon>Actinomycetospora</taxon>
    </lineage>
</organism>
<name>A0ABS8P139_9PSEU</name>
<dbReference type="InterPro" id="IPR032710">
    <property type="entry name" value="NTF2-like_dom_sf"/>
</dbReference>
<sequence length="127" mass="13550">MTRSVRRVFDEHVAAVRDRDLDAIVAGYAADAVLADSDRIGRGHDYIRAVHAATLDAAAGLDPAMEVFELGEVVFVSWRATRDDGPDLVGTNTFVVVDGVITVNTAFMSPSSLAPIRLDHGLAATEV</sequence>
<gene>
    <name evidence="1" type="ORF">LQ327_00955</name>
</gene>
<dbReference type="RefSeq" id="WP_230729650.1">
    <property type="nucleotide sequence ID" value="NZ_JAJNDB010000001.1"/>
</dbReference>
<proteinExistence type="predicted"/>
<dbReference type="SUPFAM" id="SSF54427">
    <property type="entry name" value="NTF2-like"/>
    <property type="match status" value="1"/>
</dbReference>
<evidence type="ECO:0000313" key="1">
    <source>
        <dbReference type="EMBL" id="MCD2191958.1"/>
    </source>
</evidence>
<dbReference type="Gene3D" id="3.10.450.50">
    <property type="match status" value="1"/>
</dbReference>
<evidence type="ECO:0000313" key="2">
    <source>
        <dbReference type="Proteomes" id="UP001199469"/>
    </source>
</evidence>
<dbReference type="Proteomes" id="UP001199469">
    <property type="component" value="Unassembled WGS sequence"/>
</dbReference>
<comment type="caution">
    <text evidence="1">The sequence shown here is derived from an EMBL/GenBank/DDBJ whole genome shotgun (WGS) entry which is preliminary data.</text>
</comment>
<dbReference type="EMBL" id="JAJNDB010000001">
    <property type="protein sequence ID" value="MCD2191958.1"/>
    <property type="molecule type" value="Genomic_DNA"/>
</dbReference>
<protein>
    <submittedName>
        <fullName evidence="1">Nuclear transport factor 2 family protein</fullName>
    </submittedName>
</protein>
<accession>A0ABS8P139</accession>
<reference evidence="1 2" key="1">
    <citation type="submission" date="2021-11" db="EMBL/GenBank/DDBJ databases">
        <title>Draft genome sequence of Actinomycetospora sp. SF1 isolated from the rhizosphere soil.</title>
        <authorList>
            <person name="Duangmal K."/>
            <person name="Chantavorakit T."/>
        </authorList>
    </citation>
    <scope>NUCLEOTIDE SEQUENCE [LARGE SCALE GENOMIC DNA]</scope>
    <source>
        <strain evidence="1 2">TBRC 5722</strain>
    </source>
</reference>